<name>A0A3M7SJX2_BRAPC</name>
<organism evidence="2 3">
    <name type="scientific">Brachionus plicatilis</name>
    <name type="common">Marine rotifer</name>
    <name type="synonym">Brachionus muelleri</name>
    <dbReference type="NCBI Taxonomy" id="10195"/>
    <lineage>
        <taxon>Eukaryota</taxon>
        <taxon>Metazoa</taxon>
        <taxon>Spiralia</taxon>
        <taxon>Gnathifera</taxon>
        <taxon>Rotifera</taxon>
        <taxon>Eurotatoria</taxon>
        <taxon>Monogononta</taxon>
        <taxon>Pseudotrocha</taxon>
        <taxon>Ploima</taxon>
        <taxon>Brachionidae</taxon>
        <taxon>Brachionus</taxon>
    </lineage>
</organism>
<feature type="region of interest" description="Disordered" evidence="1">
    <location>
        <begin position="73"/>
        <end position="92"/>
    </location>
</feature>
<protein>
    <submittedName>
        <fullName evidence="2">Uncharacterized protein</fullName>
    </submittedName>
</protein>
<reference evidence="2 3" key="1">
    <citation type="journal article" date="2018" name="Sci. Rep.">
        <title>Genomic signatures of local adaptation to the degree of environmental predictability in rotifers.</title>
        <authorList>
            <person name="Franch-Gras L."/>
            <person name="Hahn C."/>
            <person name="Garcia-Roger E.M."/>
            <person name="Carmona M.J."/>
            <person name="Serra M."/>
            <person name="Gomez A."/>
        </authorList>
    </citation>
    <scope>NUCLEOTIDE SEQUENCE [LARGE SCALE GENOMIC DNA]</scope>
    <source>
        <strain evidence="2">HYR1</strain>
    </source>
</reference>
<proteinExistence type="predicted"/>
<sequence>MQERIKLQKKFIDFYKKNNRLLKLKIPKSLKFSRHSCIKYWLRNYKCSSNSNRISKKRCNFDSVRMDIPIQSNQSSNAVPKSIESDESKEEEYVPKRARIELNNQEIIDKETKSCDLCGAPMKKKRYWACR</sequence>
<dbReference type="EMBL" id="REGN01001253">
    <property type="protein sequence ID" value="RNA36019.1"/>
    <property type="molecule type" value="Genomic_DNA"/>
</dbReference>
<accession>A0A3M7SJX2</accession>
<keyword evidence="3" id="KW-1185">Reference proteome</keyword>
<evidence type="ECO:0000313" key="3">
    <source>
        <dbReference type="Proteomes" id="UP000276133"/>
    </source>
</evidence>
<dbReference type="Proteomes" id="UP000276133">
    <property type="component" value="Unassembled WGS sequence"/>
</dbReference>
<gene>
    <name evidence="2" type="ORF">BpHYR1_019508</name>
</gene>
<feature type="compositionally biased region" description="Basic and acidic residues" evidence="1">
    <location>
        <begin position="83"/>
        <end position="92"/>
    </location>
</feature>
<comment type="caution">
    <text evidence="2">The sequence shown here is derived from an EMBL/GenBank/DDBJ whole genome shotgun (WGS) entry which is preliminary data.</text>
</comment>
<evidence type="ECO:0000256" key="1">
    <source>
        <dbReference type="SAM" id="MobiDB-lite"/>
    </source>
</evidence>
<evidence type="ECO:0000313" key="2">
    <source>
        <dbReference type="EMBL" id="RNA36019.1"/>
    </source>
</evidence>
<dbReference type="AlphaFoldDB" id="A0A3M7SJX2"/>